<evidence type="ECO:0000313" key="2">
    <source>
        <dbReference type="Proteomes" id="UP000768646"/>
    </source>
</evidence>
<protein>
    <submittedName>
        <fullName evidence="1">Uncharacterized protein</fullName>
    </submittedName>
</protein>
<gene>
    <name evidence="1" type="ORF">PORY_001081</name>
</gene>
<comment type="caution">
    <text evidence="1">The sequence shown here is derived from an EMBL/GenBank/DDBJ whole genome shotgun (WGS) entry which is preliminary data.</text>
</comment>
<sequence>MGKNIEPLDGEVYEVERICEEFVQEDGNILYRISWKGYSKEFDTWEPIENLIDCKHALEDWNRSKKSALKKRQRDVTLNKYTKKKNVSKNDLYENDKNNETPLKKPFFLKNILKSDKIKDMFKESQIDHIKKDNNKKDSDVKENEVCDFKLNKPSFNILNSFESNMSETSFMGNQLVDSNKGFSSVSGNKVSAIKYKDKKKLFCSSLTESPITSKSVVLNDSLATSGFEYIKNVSDTQNLVMTKFTDLDKSFSHVKLNRLETDLHKRDCKIPKYVNKELNVMSLFSLRNDRDMFLKKLDMLLGPPVFLINDVDSDMSPVDFEFITSYKYGLGVEPRNPMFISGCNCPKDGCDLNNPSSCQCLEDSSNKDFSYDKDGRIRCYTSSIIYECNENCDCGIKCPNRVVQRGRKIPLDIFKTRRKGWGLRCPRFIKAGTFIGVYLGELICQTEAEARGKKYDNAGVTYLFDLDLFEDQVDDYYTIDAQYCGDVTRFINHSCDPNLAIYTVLRDKSDPKIYDIALFAIKDIPPLEELCFDYSGRNNEDDLGFIGNCSNSRVSFKGNCCTIRYIGPLKGIKGKWLGVEWDDPSYGKHNGTYLGETYFECKKENSGSFIRQSRTKDINKSFVDAFNDKYKHMDVKEHNNIESLKFGNTNTDIKICEIYYPKSVNKNRRFCIVTLDSMSISKLGDIEKIKEECADISEIDLSKNPLNWETVIMIIKELPNLNILRLNYNQFNITEIMSNDSFKFPNIKTFTLNKTYLKITEIKKVSSFFENLEELQISYNSLTLETSEELLFSDRLPHLKRIFLNNNKISCFKTLTKIFGKLTKLEFLSLASNQINSIDIIPNTFISLKYLDISQNNIYEWSSIDNLNALSSLISLKFMDNPLLKEFKDNPSLFIIPRLKNIMITQEERQNAELYYLYTIENDVKSGKIINYSCLTAMHPQWKELQKKYKKENPIFKYKKNSKENIETKLIELCVIFEEKIIRKKFILSMNIRSFRSFCAKLFKIDLFRFTISYLEKPNRRIYINDDSKQLSFYNLSPGEFIYIRQTTEENKVLLGHPGNNLKTGIIGLANVGKSTLFQVPYATIDPEEARVSVPDENFDWLCNLYKPISKIPAFLTIFDIAGLTKGASTGAGLGNAFLSHIRAVDALFQLVRAFDDAEIIHVEGDVDPCRDLQIVQDELLVKDIEFVNKQLEALKRVTSRGSQTLEFKANKEKQAIVEKVLHHLAVEKKEIRKGEWSNKEVQIINSLFLLTAKPIIYLVNLSEKDYLRQKNKWLSKIVSWVEDNSPGDIIIPISVAFEERLSRMTDQEAQEECKRLGTKSMLPKIVTVGYSSLNLIHYFTCGPDEVRAWTIRKGTKAPSAAGIIHTDFEKNFVVGEIMKFEDLKKLGSEASVKSAGKYMTKGKDYIVEHNDIIYWKAGKK</sequence>
<name>A0ACB7CDF5_9ASCO</name>
<keyword evidence="2" id="KW-1185">Reference proteome</keyword>
<accession>A0ACB7CDF5</accession>
<dbReference type="EMBL" id="JABTEG010000003">
    <property type="protein sequence ID" value="KAG4305525.1"/>
    <property type="molecule type" value="Genomic_DNA"/>
</dbReference>
<dbReference type="Proteomes" id="UP000768646">
    <property type="component" value="Unassembled WGS sequence"/>
</dbReference>
<proteinExistence type="predicted"/>
<evidence type="ECO:0000313" key="1">
    <source>
        <dbReference type="EMBL" id="KAG4305525.1"/>
    </source>
</evidence>
<reference evidence="1 2" key="1">
    <citation type="journal article" date="2021" name="Commun. Biol.">
        <title>Genomic insights into the host specific adaptation of the Pneumocystis genus.</title>
        <authorList>
            <person name="Cisse O.H."/>
            <person name="Ma L."/>
            <person name="Dekker J.P."/>
            <person name="Khil P.P."/>
            <person name="Youn J.-H."/>
            <person name="Brenchley J.M."/>
            <person name="Blair R."/>
            <person name="Pahar B."/>
            <person name="Chabe M."/>
            <person name="Van Rompay K.K.A."/>
            <person name="Keesler R."/>
            <person name="Sukura A."/>
            <person name="Hirsch V."/>
            <person name="Kutty G."/>
            <person name="Liu Y."/>
            <person name="Peng L."/>
            <person name="Chen J."/>
            <person name="Song J."/>
            <person name="Weissenbacher-Lang C."/>
            <person name="Xu J."/>
            <person name="Upham N.S."/>
            <person name="Stajich J.E."/>
            <person name="Cuomo C.A."/>
            <person name="Cushion M.T."/>
            <person name="Kovacs J.A."/>
        </authorList>
    </citation>
    <scope>NUCLEOTIDE SEQUENCE [LARGE SCALE GENOMIC DNA]</scope>
    <source>
        <strain evidence="1 2">RABM</strain>
    </source>
</reference>
<organism evidence="1 2">
    <name type="scientific">Pneumocystis oryctolagi</name>
    <dbReference type="NCBI Taxonomy" id="42067"/>
    <lineage>
        <taxon>Eukaryota</taxon>
        <taxon>Fungi</taxon>
        <taxon>Dikarya</taxon>
        <taxon>Ascomycota</taxon>
        <taxon>Taphrinomycotina</taxon>
        <taxon>Pneumocystomycetes</taxon>
        <taxon>Pneumocystaceae</taxon>
        <taxon>Pneumocystis</taxon>
    </lineage>
</organism>